<evidence type="ECO:0000313" key="3">
    <source>
        <dbReference type="Proteomes" id="UP000295184"/>
    </source>
</evidence>
<organism evidence="2 3">
    <name type="scientific">Allofournierella massiliensis</name>
    <dbReference type="NCBI Taxonomy" id="1650663"/>
    <lineage>
        <taxon>Bacteria</taxon>
        <taxon>Bacillati</taxon>
        <taxon>Bacillota</taxon>
        <taxon>Clostridia</taxon>
        <taxon>Eubacteriales</taxon>
        <taxon>Oscillospiraceae</taxon>
        <taxon>Allofournierella</taxon>
    </lineage>
</organism>
<comment type="caution">
    <text evidence="2">The sequence shown here is derived from an EMBL/GenBank/DDBJ whole genome shotgun (WGS) entry which is preliminary data.</text>
</comment>
<sequence length="80" mass="9083">MLLDTREMISVTEANQNFSRATRIADQRGKAVILKGNRPKYLLLDIEADPRLLLSDDELIGISATRIFKNHRAAFEELAK</sequence>
<dbReference type="EMBL" id="SLUM01000019">
    <property type="protein sequence ID" value="TCL54937.1"/>
    <property type="molecule type" value="Genomic_DNA"/>
</dbReference>
<dbReference type="RefSeq" id="WP_058964398.1">
    <property type="nucleotide sequence ID" value="NZ_CABKVM010000017.1"/>
</dbReference>
<name>A0A4R1QNQ2_9FIRM</name>
<dbReference type="Proteomes" id="UP000295184">
    <property type="component" value="Unassembled WGS sequence"/>
</dbReference>
<protein>
    <submittedName>
        <fullName evidence="2">Antitoxin Phd</fullName>
    </submittedName>
</protein>
<gene>
    <name evidence="2" type="ORF">EDD77_11961</name>
</gene>
<evidence type="ECO:0000313" key="2">
    <source>
        <dbReference type="EMBL" id="TCL54937.1"/>
    </source>
</evidence>
<dbReference type="InterPro" id="IPR036165">
    <property type="entry name" value="YefM-like_sf"/>
</dbReference>
<evidence type="ECO:0000256" key="1">
    <source>
        <dbReference type="ARBA" id="ARBA00009981"/>
    </source>
</evidence>
<dbReference type="STRING" id="1650663.GCA_001486665_02008"/>
<dbReference type="AlphaFoldDB" id="A0A4R1QNQ2"/>
<proteinExistence type="inferred from homology"/>
<reference evidence="2 3" key="1">
    <citation type="submission" date="2019-03" db="EMBL/GenBank/DDBJ databases">
        <title>Genomic Encyclopedia of Type Strains, Phase IV (KMG-IV): sequencing the most valuable type-strain genomes for metagenomic binning, comparative biology and taxonomic classification.</title>
        <authorList>
            <person name="Goeker M."/>
        </authorList>
    </citation>
    <scope>NUCLEOTIDE SEQUENCE [LARGE SCALE GENOMIC DNA]</scope>
    <source>
        <strain evidence="2 3">DSM 100451</strain>
    </source>
</reference>
<accession>A0A4R1QNQ2</accession>
<dbReference type="OrthoDB" id="9797629at2"/>
<dbReference type="SUPFAM" id="SSF143120">
    <property type="entry name" value="YefM-like"/>
    <property type="match status" value="1"/>
</dbReference>
<comment type="similarity">
    <text evidence="1">Belongs to the phD/YefM antitoxin family.</text>
</comment>